<feature type="active site" evidence="3">
    <location>
        <position position="38"/>
    </location>
</feature>
<dbReference type="GO" id="GO:0006465">
    <property type="term" value="P:signal peptide processing"/>
    <property type="evidence" value="ECO:0007669"/>
    <property type="project" value="InterPro"/>
</dbReference>
<evidence type="ECO:0000256" key="1">
    <source>
        <dbReference type="ARBA" id="ARBA00004401"/>
    </source>
</evidence>
<evidence type="ECO:0000256" key="4">
    <source>
        <dbReference type="RuleBase" id="RU362042"/>
    </source>
</evidence>
<dbReference type="AlphaFoldDB" id="A0A6H2H2Y6"/>
<reference evidence="6 7" key="1">
    <citation type="submission" date="2020-04" db="EMBL/GenBank/DDBJ databases">
        <title>Novel Paenibacillus strain UniB2 isolated from commercial digestive syrup.</title>
        <authorList>
            <person name="Thorat V."/>
            <person name="Kirdat K."/>
            <person name="Tiwarekar B."/>
            <person name="Yadav A."/>
        </authorList>
    </citation>
    <scope>NUCLEOTIDE SEQUENCE [LARGE SCALE GENOMIC DNA]</scope>
    <source>
        <strain evidence="6 7">UniB2</strain>
    </source>
</reference>
<dbReference type="Pfam" id="PF10502">
    <property type="entry name" value="Peptidase_S26"/>
    <property type="match status" value="1"/>
</dbReference>
<evidence type="ECO:0000256" key="3">
    <source>
        <dbReference type="PIRSR" id="PIRSR600223-1"/>
    </source>
</evidence>
<keyword evidence="4 6" id="KW-0378">Hydrolase</keyword>
<comment type="similarity">
    <text evidence="2 4">Belongs to the peptidase S26 family.</text>
</comment>
<dbReference type="GO" id="GO:0009003">
    <property type="term" value="F:signal peptidase activity"/>
    <property type="evidence" value="ECO:0007669"/>
    <property type="project" value="UniProtKB-EC"/>
</dbReference>
<dbReference type="KEGG" id="palr:HGI30_22360"/>
<dbReference type="PRINTS" id="PR00727">
    <property type="entry name" value="LEADERPTASE"/>
</dbReference>
<evidence type="ECO:0000256" key="2">
    <source>
        <dbReference type="ARBA" id="ARBA00009370"/>
    </source>
</evidence>
<dbReference type="Proteomes" id="UP000502136">
    <property type="component" value="Chromosome"/>
</dbReference>
<dbReference type="GO" id="GO:0005886">
    <property type="term" value="C:plasma membrane"/>
    <property type="evidence" value="ECO:0007669"/>
    <property type="project" value="UniProtKB-SubCell"/>
</dbReference>
<sequence>MSGRSKEVWGWIRYMAAAAAAVFLITQSAGLSRVSGQSMLPSLEDRDILLVNKLSRYLDEPSCGDVAIIASSTLGYRLIKRVIGVPGNVVEIRDGIVYVDSQALPELYAVGMPEDMEAQRVKPGHVFVLGDNRDPGASLDSRNPKLGQVPSGEIEGYALLRLLPWGGIAGPLD</sequence>
<keyword evidence="7" id="KW-1185">Reference proteome</keyword>
<feature type="domain" description="Peptidase S26" evidence="5">
    <location>
        <begin position="11"/>
        <end position="162"/>
    </location>
</feature>
<dbReference type="PANTHER" id="PTHR43390:SF1">
    <property type="entry name" value="CHLOROPLAST PROCESSING PEPTIDASE"/>
    <property type="match status" value="1"/>
</dbReference>
<dbReference type="EMBL" id="CP051428">
    <property type="protein sequence ID" value="QJC53995.1"/>
    <property type="molecule type" value="Genomic_DNA"/>
</dbReference>
<dbReference type="InterPro" id="IPR019533">
    <property type="entry name" value="Peptidase_S26"/>
</dbReference>
<evidence type="ECO:0000313" key="6">
    <source>
        <dbReference type="EMBL" id="QJC53995.1"/>
    </source>
</evidence>
<dbReference type="InterPro" id="IPR000223">
    <property type="entry name" value="Pept_S26A_signal_pept_1"/>
</dbReference>
<accession>A0A6H2H2Y6</accession>
<dbReference type="CDD" id="cd06530">
    <property type="entry name" value="S26_SPase_I"/>
    <property type="match status" value="1"/>
</dbReference>
<keyword evidence="4" id="KW-0645">Protease</keyword>
<comment type="catalytic activity">
    <reaction evidence="4">
        <text>Cleavage of hydrophobic, N-terminal signal or leader sequences from secreted and periplasmic proteins.</text>
        <dbReference type="EC" id="3.4.21.89"/>
    </reaction>
</comment>
<evidence type="ECO:0000259" key="5">
    <source>
        <dbReference type="Pfam" id="PF10502"/>
    </source>
</evidence>
<dbReference type="GO" id="GO:0004252">
    <property type="term" value="F:serine-type endopeptidase activity"/>
    <property type="evidence" value="ECO:0007669"/>
    <property type="project" value="InterPro"/>
</dbReference>
<proteinExistence type="inferred from homology"/>
<feature type="active site" evidence="3">
    <location>
        <position position="80"/>
    </location>
</feature>
<organism evidence="6 7">
    <name type="scientific">Paenibacillus albicereus</name>
    <dbReference type="NCBI Taxonomy" id="2726185"/>
    <lineage>
        <taxon>Bacteria</taxon>
        <taxon>Bacillati</taxon>
        <taxon>Bacillota</taxon>
        <taxon>Bacilli</taxon>
        <taxon>Bacillales</taxon>
        <taxon>Paenibacillaceae</taxon>
        <taxon>Paenibacillus</taxon>
    </lineage>
</organism>
<dbReference type="EC" id="3.4.21.89" evidence="4"/>
<name>A0A6H2H2Y6_9BACL</name>
<dbReference type="SUPFAM" id="SSF51306">
    <property type="entry name" value="LexA/Signal peptidase"/>
    <property type="match status" value="1"/>
</dbReference>
<protein>
    <recommendedName>
        <fullName evidence="4">Signal peptidase I</fullName>
        <ecNumber evidence="4">3.4.21.89</ecNumber>
    </recommendedName>
</protein>
<dbReference type="InterPro" id="IPR036286">
    <property type="entry name" value="LexA/Signal_pep-like_sf"/>
</dbReference>
<comment type="subcellular location">
    <subcellularLocation>
        <location evidence="1">Cell membrane</location>
        <topology evidence="1">Single-pass type II membrane protein</topology>
    </subcellularLocation>
    <subcellularLocation>
        <location evidence="4">Membrane</location>
        <topology evidence="4">Single-pass type II membrane protein</topology>
    </subcellularLocation>
</comment>
<evidence type="ECO:0000313" key="7">
    <source>
        <dbReference type="Proteomes" id="UP000502136"/>
    </source>
</evidence>
<dbReference type="NCBIfam" id="TIGR02227">
    <property type="entry name" value="sigpep_I_bact"/>
    <property type="match status" value="1"/>
</dbReference>
<dbReference type="PANTHER" id="PTHR43390">
    <property type="entry name" value="SIGNAL PEPTIDASE I"/>
    <property type="match status" value="1"/>
</dbReference>
<gene>
    <name evidence="6" type="primary">lepB</name>
    <name evidence="6" type="ORF">HGI30_22360</name>
</gene>
<dbReference type="RefSeq" id="WP_168909523.1">
    <property type="nucleotide sequence ID" value="NZ_CP051428.1"/>
</dbReference>
<dbReference type="Gene3D" id="2.10.109.10">
    <property type="entry name" value="Umud Fragment, subunit A"/>
    <property type="match status" value="1"/>
</dbReference>